<feature type="region of interest" description="Disordered" evidence="1">
    <location>
        <begin position="37"/>
        <end position="63"/>
    </location>
</feature>
<keyword evidence="3" id="KW-1185">Reference proteome</keyword>
<dbReference type="Proteomes" id="UP000030023">
    <property type="component" value="Unassembled WGS sequence"/>
</dbReference>
<protein>
    <submittedName>
        <fullName evidence="2">Uncharacterized protein</fullName>
    </submittedName>
</protein>
<feature type="compositionally biased region" description="Polar residues" evidence="1">
    <location>
        <begin position="47"/>
        <end position="63"/>
    </location>
</feature>
<evidence type="ECO:0000313" key="2">
    <source>
        <dbReference type="EMBL" id="KGO31562.1"/>
    </source>
</evidence>
<sequence>MADSNGDSQFDLQQISALTDDDEHRIESFQAQIKSLSSEEHDIEAPTRSQQSKLLQIYQKKSG</sequence>
<organism evidence="2 3">
    <name type="scientific">Oenococcus alcoholitolerans</name>
    <dbReference type="NCBI Taxonomy" id="931074"/>
    <lineage>
        <taxon>Bacteria</taxon>
        <taxon>Bacillati</taxon>
        <taxon>Bacillota</taxon>
        <taxon>Bacilli</taxon>
        <taxon>Lactobacillales</taxon>
        <taxon>Lactobacillaceae</taxon>
        <taxon>Oenococcus</taxon>
    </lineage>
</organism>
<dbReference type="EMBL" id="AXCV01000304">
    <property type="protein sequence ID" value="KGO31562.1"/>
    <property type="molecule type" value="Genomic_DNA"/>
</dbReference>
<evidence type="ECO:0000256" key="1">
    <source>
        <dbReference type="SAM" id="MobiDB-lite"/>
    </source>
</evidence>
<name>A0ABR4XQ15_9LACO</name>
<reference evidence="2 3" key="1">
    <citation type="journal article" date="2014" name="Antonie Van Leeuwenhoek">
        <title>Oenococcus alcoholitolerans sp. nov., a lactic acid bacteria isolated from cachaca and ethanol fermentation processes.</title>
        <authorList>
            <person name="Badotti F."/>
            <person name="Moreira A.P."/>
            <person name="Tonon L.A."/>
            <person name="de Lucena B.T."/>
            <person name="Gomes Fde C."/>
            <person name="Kruger R."/>
            <person name="Thompson C.C."/>
            <person name="de Morais M.A.Jr."/>
            <person name="Rosa C.A."/>
            <person name="Thompson F.L."/>
        </authorList>
    </citation>
    <scope>NUCLEOTIDE SEQUENCE [LARGE SCALE GENOMIC DNA]</scope>
    <source>
        <strain evidence="2 3">UFRJ-M7.2.18</strain>
    </source>
</reference>
<comment type="caution">
    <text evidence="2">The sequence shown here is derived from an EMBL/GenBank/DDBJ whole genome shotgun (WGS) entry which is preliminary data.</text>
</comment>
<accession>A0ABR4XQ15</accession>
<evidence type="ECO:0000313" key="3">
    <source>
        <dbReference type="Proteomes" id="UP000030023"/>
    </source>
</evidence>
<proteinExistence type="predicted"/>
<gene>
    <name evidence="2" type="ORF">Q757_06495</name>
</gene>